<dbReference type="Proteomes" id="UP000665944">
    <property type="component" value="Unassembled WGS sequence"/>
</dbReference>
<comment type="caution">
    <text evidence="1">The sequence shown here is derived from an EMBL/GenBank/DDBJ whole genome shotgun (WGS) entry which is preliminary data.</text>
</comment>
<accession>A0A8X8GNP8</accession>
<dbReference type="InterPro" id="IPR013078">
    <property type="entry name" value="His_Pase_superF_clade-1"/>
</dbReference>
<feature type="non-terminal residue" evidence="1">
    <location>
        <position position="1"/>
    </location>
</feature>
<sequence>FGGETKSEVEHRIVTTLSNLLESSNGKTFLAVSHGTAIQVFLRKWIGDDMANQYIIGNCCILKFIYTHGKFEFLDIVDPTIDDVNK</sequence>
<proteinExistence type="predicted"/>
<dbReference type="EMBL" id="JAGHKT020000108">
    <property type="protein sequence ID" value="MCM5673627.1"/>
    <property type="molecule type" value="Genomic_DNA"/>
</dbReference>
<evidence type="ECO:0000313" key="2">
    <source>
        <dbReference type="Proteomes" id="UP000665944"/>
    </source>
</evidence>
<dbReference type="AlphaFoldDB" id="A0A8X8GNP8"/>
<organism evidence="1 2">
    <name type="scientific">Staphylococcus hominis</name>
    <dbReference type="NCBI Taxonomy" id="1290"/>
    <lineage>
        <taxon>Bacteria</taxon>
        <taxon>Bacillati</taxon>
        <taxon>Bacillota</taxon>
        <taxon>Bacilli</taxon>
        <taxon>Bacillales</taxon>
        <taxon>Staphylococcaceae</taxon>
        <taxon>Staphylococcus</taxon>
    </lineage>
</organism>
<protein>
    <submittedName>
        <fullName evidence="1">Histidine phosphatase family protein</fullName>
    </submittedName>
</protein>
<dbReference type="InterPro" id="IPR029033">
    <property type="entry name" value="His_PPase_superfam"/>
</dbReference>
<keyword evidence="2" id="KW-1185">Reference proteome</keyword>
<name>A0A8X8GNP8_STAHO</name>
<dbReference type="Gene3D" id="3.40.50.1240">
    <property type="entry name" value="Phosphoglycerate mutase-like"/>
    <property type="match status" value="1"/>
</dbReference>
<dbReference type="RefSeq" id="WP_209244747.1">
    <property type="nucleotide sequence ID" value="NZ_JAGHKT020000108.1"/>
</dbReference>
<reference evidence="1 2" key="1">
    <citation type="submission" date="2022-06" db="EMBL/GenBank/DDBJ databases">
        <title>Staphylococcus hominis ShoR14 genome sequence.</title>
        <authorList>
            <person name="Yeo C.C."/>
            <person name="Chew C.H."/>
            <person name="Che Hamzah A.M."/>
            <person name="Al-Trad E.I."/>
        </authorList>
    </citation>
    <scope>NUCLEOTIDE SEQUENCE [LARGE SCALE GENOMIC DNA]</scope>
    <source>
        <strain evidence="1 2">ShoR14</strain>
    </source>
</reference>
<dbReference type="SUPFAM" id="SSF53254">
    <property type="entry name" value="Phosphoglycerate mutase-like"/>
    <property type="match status" value="1"/>
</dbReference>
<gene>
    <name evidence="1" type="ORF">J7T32_012955</name>
</gene>
<evidence type="ECO:0000313" key="1">
    <source>
        <dbReference type="EMBL" id="MCM5673627.1"/>
    </source>
</evidence>
<dbReference type="Pfam" id="PF00300">
    <property type="entry name" value="His_Phos_1"/>
    <property type="match status" value="1"/>
</dbReference>